<dbReference type="Proteomes" id="UP001163166">
    <property type="component" value="Chromosome"/>
</dbReference>
<name>A0AAX3E392_RHOPL</name>
<gene>
    <name evidence="1" type="ORF">KQX62_08170</name>
</gene>
<evidence type="ECO:0000313" key="1">
    <source>
        <dbReference type="EMBL" id="UYO41254.1"/>
    </source>
</evidence>
<proteinExistence type="predicted"/>
<accession>A0AAX3E392</accession>
<protein>
    <submittedName>
        <fullName evidence="1">Uncharacterized protein</fullName>
    </submittedName>
</protein>
<dbReference type="AlphaFoldDB" id="A0AAX3E392"/>
<dbReference type="EMBL" id="CP076676">
    <property type="protein sequence ID" value="UYO41254.1"/>
    <property type="molecule type" value="Genomic_DNA"/>
</dbReference>
<sequence>MGLSFEIILDAAMQAAAAAYQIITARGRHCEERSDEAIQLGALGWIASLRSQ</sequence>
<dbReference type="RefSeq" id="WP_264076031.1">
    <property type="nucleotide sequence ID" value="NZ_CP076676.1"/>
</dbReference>
<reference evidence="1" key="1">
    <citation type="journal article" date="2022" name="Biol. Control">
        <title>In silico genomic analysis of Rhodopseudomonas palustris strains revealed potential biocontrol agents and crop yield enhancers.</title>
        <authorList>
            <person name="Surachat K."/>
            <person name="Kantachote D."/>
            <person name="Deachamag P."/>
            <person name="Wonglapsuwan M."/>
        </authorList>
    </citation>
    <scope>NUCLEOTIDE SEQUENCE</scope>
    <source>
        <strain evidence="1">TLS06</strain>
    </source>
</reference>
<evidence type="ECO:0000313" key="2">
    <source>
        <dbReference type="Proteomes" id="UP001163166"/>
    </source>
</evidence>
<organism evidence="1 2">
    <name type="scientific">Rhodopseudomonas palustris</name>
    <dbReference type="NCBI Taxonomy" id="1076"/>
    <lineage>
        <taxon>Bacteria</taxon>
        <taxon>Pseudomonadati</taxon>
        <taxon>Pseudomonadota</taxon>
        <taxon>Alphaproteobacteria</taxon>
        <taxon>Hyphomicrobiales</taxon>
        <taxon>Nitrobacteraceae</taxon>
        <taxon>Rhodopseudomonas</taxon>
    </lineage>
</organism>